<feature type="region of interest" description="Disordered" evidence="1">
    <location>
        <begin position="1"/>
        <end position="56"/>
    </location>
</feature>
<keyword evidence="4" id="KW-1185">Reference proteome</keyword>
<dbReference type="Proteomes" id="UP001153076">
    <property type="component" value="Unassembled WGS sequence"/>
</dbReference>
<organism evidence="3 4">
    <name type="scientific">Carnegiea gigantea</name>
    <dbReference type="NCBI Taxonomy" id="171969"/>
    <lineage>
        <taxon>Eukaryota</taxon>
        <taxon>Viridiplantae</taxon>
        <taxon>Streptophyta</taxon>
        <taxon>Embryophyta</taxon>
        <taxon>Tracheophyta</taxon>
        <taxon>Spermatophyta</taxon>
        <taxon>Magnoliopsida</taxon>
        <taxon>eudicotyledons</taxon>
        <taxon>Gunneridae</taxon>
        <taxon>Pentapetalae</taxon>
        <taxon>Caryophyllales</taxon>
        <taxon>Cactineae</taxon>
        <taxon>Cactaceae</taxon>
        <taxon>Cactoideae</taxon>
        <taxon>Echinocereeae</taxon>
        <taxon>Carnegiea</taxon>
    </lineage>
</organism>
<reference evidence="3" key="1">
    <citation type="submission" date="2022-04" db="EMBL/GenBank/DDBJ databases">
        <title>Carnegiea gigantea Genome sequencing and assembly v2.</title>
        <authorList>
            <person name="Copetti D."/>
            <person name="Sanderson M.J."/>
            <person name="Burquez A."/>
            <person name="Wojciechowski M.F."/>
        </authorList>
    </citation>
    <scope>NUCLEOTIDE SEQUENCE</scope>
    <source>
        <strain evidence="3">SGP5-SGP5p</strain>
        <tissue evidence="3">Aerial part</tissue>
    </source>
</reference>
<evidence type="ECO:0000313" key="4">
    <source>
        <dbReference type="Proteomes" id="UP001153076"/>
    </source>
</evidence>
<feature type="region of interest" description="Disordered" evidence="1">
    <location>
        <begin position="384"/>
        <end position="440"/>
    </location>
</feature>
<sequence>MLSDGEQGRSTEETDQLSRSTKKMKRVGESGNLEHSATFDEEMEEANLSSPRPVGYRARETSQAQLVLGISYRDSLQRNNPNLVSETRENPMWSADYYWEQLEDDEPPEFDDPTCPTILLTAQEKRILRELWRNALIIRMFDKGIGFLQLKRRLKTKWALKGDFSLIDIGHEYYVTRFTNMDDYEHVMMNGPWMLGDNYVVREWVPNFVPEEDTITRLMAWADAHTENNGSRGDNEDTYSSWMLVRRTNQRRPQRPQNQGDDRERTGTLGRETRTRPEAHPQPNMATNHISHNTAAIQESNIEDIQDGSRFRAPANIDLNVEMETAEAEILGDLQEEREQTVLEVSINDGSNMGLNDNILDKENIPDDSLHEDVIREETRPIVQGPQKRPQAGHDHTMQAQRVAAADRPRRTMQTPSLSTPHHDGLSTPMTTRTAHRPWPPTEVLPEQLTLSKLGPHPGHLLTLGNEIAEEPPEGTAAHLPLMPNGERNNVLERRQTQSGAFVGNTASRVHDAPMNVSTVARTLRHESTQD</sequence>
<evidence type="ECO:0000259" key="2">
    <source>
        <dbReference type="Pfam" id="PF14111"/>
    </source>
</evidence>
<comment type="caution">
    <text evidence="3">The sequence shown here is derived from an EMBL/GenBank/DDBJ whole genome shotgun (WGS) entry which is preliminary data.</text>
</comment>
<dbReference type="InterPro" id="IPR025558">
    <property type="entry name" value="DUF4283"/>
</dbReference>
<gene>
    <name evidence="3" type="ORF">Cgig2_026403</name>
</gene>
<proteinExistence type="predicted"/>
<name>A0A9Q1K1A2_9CARY</name>
<dbReference type="PANTHER" id="PTHR31286:SF99">
    <property type="entry name" value="DUF4283 DOMAIN-CONTAINING PROTEIN"/>
    <property type="match status" value="1"/>
</dbReference>
<feature type="compositionally biased region" description="Basic and acidic residues" evidence="1">
    <location>
        <begin position="1"/>
        <end position="12"/>
    </location>
</feature>
<dbReference type="Pfam" id="PF14111">
    <property type="entry name" value="DUF4283"/>
    <property type="match status" value="1"/>
</dbReference>
<dbReference type="PANTHER" id="PTHR31286">
    <property type="entry name" value="GLYCINE-RICH CELL WALL STRUCTURAL PROTEIN 1.8-LIKE"/>
    <property type="match status" value="1"/>
</dbReference>
<dbReference type="AlphaFoldDB" id="A0A9Q1K1A2"/>
<dbReference type="EMBL" id="JAKOGI010000422">
    <property type="protein sequence ID" value="KAJ8435311.1"/>
    <property type="molecule type" value="Genomic_DNA"/>
</dbReference>
<accession>A0A9Q1K1A2</accession>
<evidence type="ECO:0000256" key="1">
    <source>
        <dbReference type="SAM" id="MobiDB-lite"/>
    </source>
</evidence>
<protein>
    <recommendedName>
        <fullName evidence="2">DUF4283 domain-containing protein</fullName>
    </recommendedName>
</protein>
<evidence type="ECO:0000313" key="3">
    <source>
        <dbReference type="EMBL" id="KAJ8435311.1"/>
    </source>
</evidence>
<feature type="domain" description="DUF4283" evidence="2">
    <location>
        <begin position="129"/>
        <end position="212"/>
    </location>
</feature>
<feature type="compositionally biased region" description="Basic and acidic residues" evidence="1">
    <location>
        <begin position="260"/>
        <end position="279"/>
    </location>
</feature>
<feature type="region of interest" description="Disordered" evidence="1">
    <location>
        <begin position="246"/>
        <end position="287"/>
    </location>
</feature>
<dbReference type="InterPro" id="IPR040256">
    <property type="entry name" value="At4g02000-like"/>
</dbReference>